<feature type="domain" description="Ubiquitin-like" evidence="8">
    <location>
        <begin position="1"/>
        <end position="83"/>
    </location>
</feature>
<dbReference type="SMART" id="SM00213">
    <property type="entry name" value="UBQ"/>
    <property type="match status" value="1"/>
</dbReference>
<dbReference type="InterPro" id="IPR038587">
    <property type="entry name" value="Ribosomal_eL40_sf"/>
</dbReference>
<evidence type="ECO:0000256" key="5">
    <source>
        <dbReference type="ARBA" id="ARBA00023274"/>
    </source>
</evidence>
<dbReference type="PANTHER" id="PTHR10666">
    <property type="entry name" value="UBIQUITIN"/>
    <property type="match status" value="1"/>
</dbReference>
<proteinExistence type="inferred from homology"/>
<evidence type="ECO:0000256" key="4">
    <source>
        <dbReference type="ARBA" id="ARBA00022980"/>
    </source>
</evidence>
<evidence type="ECO:0000256" key="1">
    <source>
        <dbReference type="ARBA" id="ARBA00002241"/>
    </source>
</evidence>
<dbReference type="Pfam" id="PF00240">
    <property type="entry name" value="ubiquitin"/>
    <property type="match status" value="1"/>
</dbReference>
<dbReference type="Proteomes" id="UP001620626">
    <property type="component" value="Unassembled WGS sequence"/>
</dbReference>
<dbReference type="Gene3D" id="4.10.1060.50">
    <property type="match status" value="1"/>
</dbReference>
<organism evidence="9 10">
    <name type="scientific">Heterodera trifolii</name>
    <dbReference type="NCBI Taxonomy" id="157864"/>
    <lineage>
        <taxon>Eukaryota</taxon>
        <taxon>Metazoa</taxon>
        <taxon>Ecdysozoa</taxon>
        <taxon>Nematoda</taxon>
        <taxon>Chromadorea</taxon>
        <taxon>Rhabditida</taxon>
        <taxon>Tylenchina</taxon>
        <taxon>Tylenchomorpha</taxon>
        <taxon>Tylenchoidea</taxon>
        <taxon>Heteroderidae</taxon>
        <taxon>Heteroderinae</taxon>
        <taxon>Heterodera</taxon>
    </lineage>
</organism>
<dbReference type="GO" id="GO:1990904">
    <property type="term" value="C:ribonucleoprotein complex"/>
    <property type="evidence" value="ECO:0007669"/>
    <property type="project" value="UniProtKB-KW"/>
</dbReference>
<dbReference type="SUPFAM" id="SSF57829">
    <property type="entry name" value="Zn-binding ribosomal proteins"/>
    <property type="match status" value="1"/>
</dbReference>
<keyword evidence="3" id="KW-1017">Isopeptide bond</keyword>
<keyword evidence="5" id="KW-0687">Ribonucleoprotein</keyword>
<evidence type="ECO:0000256" key="6">
    <source>
        <dbReference type="ARBA" id="ARBA00035124"/>
    </source>
</evidence>
<dbReference type="InterPro" id="IPR001975">
    <property type="entry name" value="Ribosomal_eL40_dom"/>
</dbReference>
<evidence type="ECO:0000256" key="7">
    <source>
        <dbReference type="ARBA" id="ARBA00035298"/>
    </source>
</evidence>
<dbReference type="InterPro" id="IPR050158">
    <property type="entry name" value="Ubiquitin_ubiquitin-like"/>
</dbReference>
<dbReference type="EMBL" id="JBICBT010000504">
    <property type="protein sequence ID" value="KAL3111525.1"/>
    <property type="molecule type" value="Genomic_DNA"/>
</dbReference>
<keyword evidence="4" id="KW-0689">Ribosomal protein</keyword>
<dbReference type="InterPro" id="IPR029071">
    <property type="entry name" value="Ubiquitin-like_domsf"/>
</dbReference>
<dbReference type="Gene3D" id="3.10.20.90">
    <property type="entry name" value="Phosphatidylinositol 3-kinase Catalytic Subunit, Chain A, domain 1"/>
    <property type="match status" value="1"/>
</dbReference>
<sequence length="140" mass="15611">MQLFVRNLVGKTIVVETDQQFATVRSIKEQIEQIEGIPTDDQILIFAGHILLDDQPLANNCCSSAGDLSSGSSIHLSLRLNGGGSYDRCDPKLVQLAKSFRWDKLICRNCYARLPLRASNCRKCGSSDLRKRKTMLSKPL</sequence>
<keyword evidence="10" id="KW-1185">Reference proteome</keyword>
<gene>
    <name evidence="9" type="ORF">niasHT_017444</name>
</gene>
<comment type="caution">
    <text evidence="9">The sequence shown here is derived from an EMBL/GenBank/DDBJ whole genome shotgun (WGS) entry which is preliminary data.</text>
</comment>
<dbReference type="GO" id="GO:0006412">
    <property type="term" value="P:translation"/>
    <property type="evidence" value="ECO:0007669"/>
    <property type="project" value="UniProtKB-ARBA"/>
</dbReference>
<evidence type="ECO:0000313" key="9">
    <source>
        <dbReference type="EMBL" id="KAL3111525.1"/>
    </source>
</evidence>
<dbReference type="SUPFAM" id="SSF54236">
    <property type="entry name" value="Ubiquitin-like"/>
    <property type="match status" value="1"/>
</dbReference>
<dbReference type="PROSITE" id="PS50053">
    <property type="entry name" value="UBIQUITIN_2"/>
    <property type="match status" value="1"/>
</dbReference>
<protein>
    <recommendedName>
        <fullName evidence="7">Ubiquitin-ribosomal protein eL40 fusion protein</fullName>
    </recommendedName>
</protein>
<dbReference type="InterPro" id="IPR000626">
    <property type="entry name" value="Ubiquitin-like_dom"/>
</dbReference>
<dbReference type="SMART" id="SM01377">
    <property type="entry name" value="Ribosomal_L40e"/>
    <property type="match status" value="1"/>
</dbReference>
<reference evidence="9 10" key="1">
    <citation type="submission" date="2024-10" db="EMBL/GenBank/DDBJ databases">
        <authorList>
            <person name="Kim D."/>
        </authorList>
    </citation>
    <scope>NUCLEOTIDE SEQUENCE [LARGE SCALE GENOMIC DNA]</scope>
    <source>
        <strain evidence="9">BH-2024</strain>
    </source>
</reference>
<comment type="similarity">
    <text evidence="2">In the N-terminal section; belongs to the ubiquitin family.</text>
</comment>
<comment type="function">
    <text evidence="1">Component of the 60S subunit of the ribosome.</text>
</comment>
<evidence type="ECO:0000256" key="2">
    <source>
        <dbReference type="ARBA" id="ARBA00008373"/>
    </source>
</evidence>
<accession>A0ABD2L8F8</accession>
<comment type="subunit">
    <text evidence="6">Part of the 60S ribosomal subunit.</text>
</comment>
<dbReference type="Pfam" id="PF01020">
    <property type="entry name" value="Ribosomal_L40e"/>
    <property type="match status" value="1"/>
</dbReference>
<evidence type="ECO:0000313" key="10">
    <source>
        <dbReference type="Proteomes" id="UP001620626"/>
    </source>
</evidence>
<dbReference type="AlphaFoldDB" id="A0ABD2L8F8"/>
<evidence type="ECO:0000259" key="8">
    <source>
        <dbReference type="PROSITE" id="PS50053"/>
    </source>
</evidence>
<dbReference type="GO" id="GO:0005840">
    <property type="term" value="C:ribosome"/>
    <property type="evidence" value="ECO:0007669"/>
    <property type="project" value="UniProtKB-KW"/>
</dbReference>
<name>A0ABD2L8F8_9BILA</name>
<dbReference type="InterPro" id="IPR011332">
    <property type="entry name" value="Ribosomal_zn-bd"/>
</dbReference>
<evidence type="ECO:0000256" key="3">
    <source>
        <dbReference type="ARBA" id="ARBA00022499"/>
    </source>
</evidence>